<dbReference type="AlphaFoldDB" id="A0A0J9XDH5"/>
<feature type="transmembrane region" description="Helical" evidence="2">
    <location>
        <begin position="193"/>
        <end position="216"/>
    </location>
</feature>
<keyword evidence="4" id="KW-1185">Reference proteome</keyword>
<evidence type="ECO:0000313" key="3">
    <source>
        <dbReference type="EMBL" id="CDO55408.1"/>
    </source>
</evidence>
<evidence type="ECO:0000256" key="1">
    <source>
        <dbReference type="SAM" id="MobiDB-lite"/>
    </source>
</evidence>
<dbReference type="GO" id="GO:0043332">
    <property type="term" value="C:mating projection tip"/>
    <property type="evidence" value="ECO:0007669"/>
    <property type="project" value="TreeGrafter"/>
</dbReference>
<feature type="compositionally biased region" description="Polar residues" evidence="1">
    <location>
        <begin position="1"/>
        <end position="13"/>
    </location>
</feature>
<dbReference type="Proteomes" id="UP000242525">
    <property type="component" value="Unassembled WGS sequence"/>
</dbReference>
<feature type="transmembrane region" description="Helical" evidence="2">
    <location>
        <begin position="223"/>
        <end position="244"/>
    </location>
</feature>
<dbReference type="PANTHER" id="PTHR28092">
    <property type="entry name" value="FACTOR-INDUCED GENE 1 PROTEIN"/>
    <property type="match status" value="1"/>
</dbReference>
<dbReference type="InterPro" id="IPR033481">
    <property type="entry name" value="Dni1/Fig1"/>
</dbReference>
<feature type="compositionally biased region" description="Basic and acidic residues" evidence="1">
    <location>
        <begin position="15"/>
        <end position="24"/>
    </location>
</feature>
<feature type="compositionally biased region" description="Polar residues" evidence="1">
    <location>
        <begin position="365"/>
        <end position="376"/>
    </location>
</feature>
<protein>
    <submittedName>
        <fullName evidence="3">Similar to Saccharomyces cerevisiae YBR040W FIG1 Integral membrane protein required for efficient mating</fullName>
    </submittedName>
</protein>
<dbReference type="Gene3D" id="1.20.140.150">
    <property type="match status" value="1"/>
</dbReference>
<accession>A0A0J9XDH5</accession>
<feature type="transmembrane region" description="Helical" evidence="2">
    <location>
        <begin position="65"/>
        <end position="84"/>
    </location>
</feature>
<evidence type="ECO:0000313" key="4">
    <source>
        <dbReference type="Proteomes" id="UP000242525"/>
    </source>
</evidence>
<dbReference type="GO" id="GO:0016020">
    <property type="term" value="C:membrane"/>
    <property type="evidence" value="ECO:0007669"/>
    <property type="project" value="InterPro"/>
</dbReference>
<name>A0A0J9XDH5_GEOCN</name>
<keyword evidence="2" id="KW-0812">Transmembrane</keyword>
<feature type="region of interest" description="Disordered" evidence="1">
    <location>
        <begin position="327"/>
        <end position="388"/>
    </location>
</feature>
<proteinExistence type="predicted"/>
<reference evidence="3" key="1">
    <citation type="submission" date="2014-03" db="EMBL/GenBank/DDBJ databases">
        <authorList>
            <person name="Casaregola S."/>
        </authorList>
    </citation>
    <scope>NUCLEOTIDE SEQUENCE [LARGE SCALE GENOMIC DNA]</scope>
    <source>
        <strain evidence="3">CLIB 918</strain>
    </source>
</reference>
<dbReference type="OrthoDB" id="3550957at2759"/>
<gene>
    <name evidence="3" type="ORF">BN980_GECA11s00692g</name>
</gene>
<feature type="region of interest" description="Disordered" evidence="1">
    <location>
        <begin position="1"/>
        <end position="24"/>
    </location>
</feature>
<dbReference type="EMBL" id="CCBN010000011">
    <property type="protein sequence ID" value="CDO55408.1"/>
    <property type="molecule type" value="Genomic_DNA"/>
</dbReference>
<dbReference type="GO" id="GO:0000747">
    <property type="term" value="P:conjugation with cellular fusion"/>
    <property type="evidence" value="ECO:0007669"/>
    <property type="project" value="TreeGrafter"/>
</dbReference>
<dbReference type="PANTHER" id="PTHR28092:SF1">
    <property type="entry name" value="FACTOR-INDUCED GENE 1 PROTEIN"/>
    <property type="match status" value="1"/>
</dbReference>
<organism evidence="3 4">
    <name type="scientific">Geotrichum candidum</name>
    <name type="common">Oospora lactis</name>
    <name type="synonym">Dipodascus geotrichum</name>
    <dbReference type="NCBI Taxonomy" id="1173061"/>
    <lineage>
        <taxon>Eukaryota</taxon>
        <taxon>Fungi</taxon>
        <taxon>Dikarya</taxon>
        <taxon>Ascomycota</taxon>
        <taxon>Saccharomycotina</taxon>
        <taxon>Dipodascomycetes</taxon>
        <taxon>Dipodascales</taxon>
        <taxon>Dipodascaceae</taxon>
        <taxon>Geotrichum</taxon>
    </lineage>
</organism>
<keyword evidence="2" id="KW-1133">Transmembrane helix</keyword>
<comment type="caution">
    <text evidence="3">The sequence shown here is derived from an EMBL/GenBank/DDBJ whole genome shotgun (WGS) entry which is preliminary data.</text>
</comment>
<dbReference type="Pfam" id="PF12351">
    <property type="entry name" value="Fig1"/>
    <property type="match status" value="1"/>
</dbReference>
<evidence type="ECO:0000256" key="2">
    <source>
        <dbReference type="SAM" id="Phobius"/>
    </source>
</evidence>
<feature type="transmembrane region" description="Helical" evidence="2">
    <location>
        <begin position="275"/>
        <end position="295"/>
    </location>
</feature>
<dbReference type="STRING" id="1173061.A0A0J9XDH5"/>
<keyword evidence="2" id="KW-0472">Membrane</keyword>
<sequence>MNNLPEGTETYSQEKGPDHVDPGVHDRRIHWNERMRRFVPNLLTIRRQDLNIDTMALRRKLHYKYLLIFFLIMSVILSSVAIAGCSSNDAGLINAYLLEYRYAGYESQPLDGKGVINDGAYATFNSNANLTNLVIRIGYFSTCINERTVTGNQSAPIWYCSKNVTRVVNQLDGQQIKDPFNAIHLMNELRSNVLSPAVLVISVCLTFMSMLVLSAADIKRAGLFFGATVMTLIACLFALVSLVWQQVSVDTAKSVIVNFSNNAIHATPGPVPAGLGWTSVVFLFGVSIGIVVLVLNEKQSLEILQDFGSEILENEQRLGQNAFDGRSNLDLSGPYQPPGTTASPVPVVNAPAAPAPAKPANAPVRQNTTTSNTGYPTATPEVAMPNPY</sequence>